<dbReference type="VEuPathDB" id="TriTrypDB:Lsey_0040_0110"/>
<feature type="region of interest" description="Disordered" evidence="2">
    <location>
        <begin position="158"/>
        <end position="185"/>
    </location>
</feature>
<evidence type="ECO:0000313" key="4">
    <source>
        <dbReference type="Proteomes" id="UP000038009"/>
    </source>
</evidence>
<dbReference type="InterPro" id="IPR045209">
    <property type="entry name" value="Rrp5"/>
</dbReference>
<evidence type="ECO:0000256" key="2">
    <source>
        <dbReference type="SAM" id="MobiDB-lite"/>
    </source>
</evidence>
<dbReference type="InterPro" id="IPR003107">
    <property type="entry name" value="HAT"/>
</dbReference>
<keyword evidence="4" id="KW-1185">Reference proteome</keyword>
<reference evidence="3 4" key="1">
    <citation type="journal article" date="2015" name="PLoS Pathog.">
        <title>Leptomonas seymouri: Adaptations to the Dixenous Life Cycle Analyzed by Genome Sequencing, Transcriptome Profiling and Co-infection with Leishmania donovani.</title>
        <authorList>
            <person name="Kraeva N."/>
            <person name="Butenko A."/>
            <person name="Hlavacova J."/>
            <person name="Kostygov A."/>
            <person name="Myskova J."/>
            <person name="Grybchuk D."/>
            <person name="Lestinova T."/>
            <person name="Votypka J."/>
            <person name="Volf P."/>
            <person name="Opperdoes F."/>
            <person name="Flegontov P."/>
            <person name="Lukes J."/>
            <person name="Yurchenko V."/>
        </authorList>
    </citation>
    <scope>NUCLEOTIDE SEQUENCE [LARGE SCALE GENOMIC DNA]</scope>
    <source>
        <strain evidence="3 4">ATCC 30220</strain>
    </source>
</reference>
<dbReference type="PANTHER" id="PTHR23270">
    <property type="entry name" value="PROGRAMMED CELL DEATH PROTEIN 11 PRE-RRNA PROCESSING PROTEIN RRP5"/>
    <property type="match status" value="1"/>
</dbReference>
<dbReference type="AlphaFoldDB" id="A0A0N1I9P1"/>
<dbReference type="SUPFAM" id="SSF48452">
    <property type="entry name" value="TPR-like"/>
    <property type="match status" value="2"/>
</dbReference>
<dbReference type="SMART" id="SM00386">
    <property type="entry name" value="HAT"/>
    <property type="match status" value="2"/>
</dbReference>
<dbReference type="GO" id="GO:0003723">
    <property type="term" value="F:RNA binding"/>
    <property type="evidence" value="ECO:0007669"/>
    <property type="project" value="TreeGrafter"/>
</dbReference>
<dbReference type="Gene3D" id="1.25.40.10">
    <property type="entry name" value="Tetratricopeptide repeat domain"/>
    <property type="match status" value="2"/>
</dbReference>
<dbReference type="OrthoDB" id="412781at2759"/>
<dbReference type="InterPro" id="IPR011990">
    <property type="entry name" value="TPR-like_helical_dom_sf"/>
</dbReference>
<dbReference type="EMBL" id="LJSK01000040">
    <property type="protein sequence ID" value="KPI88785.1"/>
    <property type="molecule type" value="Genomic_DNA"/>
</dbReference>
<name>A0A0N1I9P1_LEPSE</name>
<dbReference type="PANTHER" id="PTHR23270:SF10">
    <property type="entry name" value="PROTEIN RRP5 HOMOLOG"/>
    <property type="match status" value="1"/>
</dbReference>
<accession>A0A0N1I9P1</accession>
<dbReference type="Proteomes" id="UP000038009">
    <property type="component" value="Unassembled WGS sequence"/>
</dbReference>
<dbReference type="OMA" id="RTVAMNF"/>
<dbReference type="GO" id="GO:0032040">
    <property type="term" value="C:small-subunit processome"/>
    <property type="evidence" value="ECO:0007669"/>
    <property type="project" value="TreeGrafter"/>
</dbReference>
<evidence type="ECO:0000256" key="1">
    <source>
        <dbReference type="ARBA" id="ARBA00022552"/>
    </source>
</evidence>
<organism evidence="3 4">
    <name type="scientific">Leptomonas seymouri</name>
    <dbReference type="NCBI Taxonomy" id="5684"/>
    <lineage>
        <taxon>Eukaryota</taxon>
        <taxon>Discoba</taxon>
        <taxon>Euglenozoa</taxon>
        <taxon>Kinetoplastea</taxon>
        <taxon>Metakinetoplastina</taxon>
        <taxon>Trypanosomatida</taxon>
        <taxon>Trypanosomatidae</taxon>
        <taxon>Leishmaniinae</taxon>
        <taxon>Leptomonas</taxon>
    </lineage>
</organism>
<sequence>MSSFFREYRVHHSTPEGILVQLPETNGFGRLTKATLGDDVLAERLLKSFSSRESIFAILKRARDAQGYRLLTVDLREGYSALLTYPQPVLQLAQRLLRKHMLIGIGTTTAARVVRASAKGSVLIIAPNLTAVAAFENLAAGAPVSLAASSSATAGKQRGAAAGQELEDSSSDDVDGESAAQRAHVHTGSSAIEVRLLNYDVTADVVNVTAKPEVVEGTPLDTAVSAAALSTIHPGDVVTCTVLLSSTDDGCAVVQIPVTMNMGGQDGGNGECSLGATTTTVLGYYLYDWAGAGTSGATAPVVGHTLELVVEFCAEVPALFDLMPFVILSDRMQAFQHLPAVRRPATRTAATAVSTTTSYGLLGYFPWRAEYAAQARRTEEDEDNEDAAEGGHSASGQDAQQRTRRRKLEEAIDAFERGMDKAVPTSPEEFQRLLLANPNSSYLWTQFMAHHVGLQRYEAARQVAEKALSTIGVREKDELLNVWVAYLNIENLYGTEESLSAVFRRAQQRQLNQFELFERLADIYAASRKPNQLLALCRVMTSKFRHERRAWERLGVVLVDQGKRDQLKRTLKDMGEVLKRDEASLAIVHIAIHEYKHGNPENGRALFEGLLRKVPKRSDVWSTYIDQEMGLLNRKEPTASVLQLRQIFQRTVAMNFSAKVMQQLLTRFLSFEKLHGSPADVEAVKERARVYVEAKIQAVTDSGVPNASS</sequence>
<keyword evidence="1" id="KW-0698">rRNA processing</keyword>
<gene>
    <name evidence="3" type="ORF">ABL78_2100</name>
</gene>
<comment type="caution">
    <text evidence="3">The sequence shown here is derived from an EMBL/GenBank/DDBJ whole genome shotgun (WGS) entry which is preliminary data.</text>
</comment>
<evidence type="ECO:0000313" key="3">
    <source>
        <dbReference type="EMBL" id="KPI88785.1"/>
    </source>
</evidence>
<proteinExistence type="predicted"/>
<feature type="region of interest" description="Disordered" evidence="2">
    <location>
        <begin position="375"/>
        <end position="406"/>
    </location>
</feature>
<dbReference type="GO" id="GO:0006364">
    <property type="term" value="P:rRNA processing"/>
    <property type="evidence" value="ECO:0007669"/>
    <property type="project" value="UniProtKB-KW"/>
</dbReference>
<protein>
    <submittedName>
        <fullName evidence="3">rRNA biogenesis protein-like protein</fullName>
    </submittedName>
</protein>
<feature type="compositionally biased region" description="Acidic residues" evidence="2">
    <location>
        <begin position="165"/>
        <end position="176"/>
    </location>
</feature>